<accession>A0ABZ0HYV1</accession>
<dbReference type="InterPro" id="IPR004808">
    <property type="entry name" value="AP_endonuc_1"/>
</dbReference>
<gene>
    <name evidence="7" type="ORF">R0135_11500</name>
</gene>
<evidence type="ECO:0000259" key="6">
    <source>
        <dbReference type="Pfam" id="PF03372"/>
    </source>
</evidence>
<dbReference type="PROSITE" id="PS51435">
    <property type="entry name" value="AP_NUCLEASE_F1_4"/>
    <property type="match status" value="1"/>
</dbReference>
<evidence type="ECO:0000313" key="8">
    <source>
        <dbReference type="Proteomes" id="UP001626537"/>
    </source>
</evidence>
<dbReference type="NCBIfam" id="TIGR00633">
    <property type="entry name" value="xth"/>
    <property type="match status" value="1"/>
</dbReference>
<dbReference type="Proteomes" id="UP001626537">
    <property type="component" value="Chromosome"/>
</dbReference>
<proteinExistence type="inferred from homology"/>
<feature type="domain" description="Endonuclease/exonuclease/phosphatase" evidence="6">
    <location>
        <begin position="13"/>
        <end position="224"/>
    </location>
</feature>
<keyword evidence="8" id="KW-1185">Reference proteome</keyword>
<evidence type="ECO:0000256" key="5">
    <source>
        <dbReference type="ARBA" id="ARBA00022842"/>
    </source>
</evidence>
<dbReference type="PANTHER" id="PTHR43250">
    <property type="entry name" value="EXODEOXYRIBONUCLEASE III"/>
    <property type="match status" value="1"/>
</dbReference>
<dbReference type="InterPro" id="IPR005135">
    <property type="entry name" value="Endo/exonuclease/phosphatase"/>
</dbReference>
<dbReference type="RefSeq" id="WP_407347003.1">
    <property type="nucleotide sequence ID" value="NZ_CP136864.1"/>
</dbReference>
<evidence type="ECO:0000256" key="2">
    <source>
        <dbReference type="ARBA" id="ARBA00007092"/>
    </source>
</evidence>
<evidence type="ECO:0000256" key="3">
    <source>
        <dbReference type="ARBA" id="ARBA00022723"/>
    </source>
</evidence>
<evidence type="ECO:0000256" key="1">
    <source>
        <dbReference type="ARBA" id="ARBA00001946"/>
    </source>
</evidence>
<dbReference type="InterPro" id="IPR036691">
    <property type="entry name" value="Endo/exonu/phosph_ase_sf"/>
</dbReference>
<dbReference type="Pfam" id="PF03372">
    <property type="entry name" value="Exo_endo_phos"/>
    <property type="match status" value="1"/>
</dbReference>
<evidence type="ECO:0000256" key="4">
    <source>
        <dbReference type="ARBA" id="ARBA00022801"/>
    </source>
</evidence>
<organism evidence="7 8">
    <name type="scientific">Congregibacter variabilis</name>
    <dbReference type="NCBI Taxonomy" id="3081200"/>
    <lineage>
        <taxon>Bacteria</taxon>
        <taxon>Pseudomonadati</taxon>
        <taxon>Pseudomonadota</taxon>
        <taxon>Gammaproteobacteria</taxon>
        <taxon>Cellvibrionales</taxon>
        <taxon>Halieaceae</taxon>
        <taxon>Congregibacter</taxon>
    </lineage>
</organism>
<protein>
    <submittedName>
        <fullName evidence="7">Exodeoxyribonuclease III</fullName>
    </submittedName>
</protein>
<keyword evidence="5" id="KW-0460">Magnesium</keyword>
<keyword evidence="3" id="KW-0479">Metal-binding</keyword>
<sequence length="253" mass="29061">MRIISFSADGLREAAKRGFYDWLSRQDADFICIQDIRCSEYDLQDDVFFPSDYNAYFFDDVNGKDNGVAIYCRTLPKAIMTGLGFADFDMQGRYIQADYGELSIGCLLAPVASDCATEEQTTKNEFFSLLGAHLEKVRNKRRKFVICGNWRIAHTAADMQNSAENSNRSGFLPEERQWIDELLDNGYRDAFRQVSTDSDAYTYWPQERGEDGWRIDLQIISEELQYSVEHAAIYTGDSFSRHAPVIIDYDIDL</sequence>
<comment type="similarity">
    <text evidence="2">Belongs to the DNA repair enzymes AP/ExoA family.</text>
</comment>
<dbReference type="SUPFAM" id="SSF56219">
    <property type="entry name" value="DNase I-like"/>
    <property type="match status" value="1"/>
</dbReference>
<evidence type="ECO:0000313" key="7">
    <source>
        <dbReference type="EMBL" id="WOJ92407.1"/>
    </source>
</evidence>
<dbReference type="InterPro" id="IPR037493">
    <property type="entry name" value="ExoIII-like"/>
</dbReference>
<comment type="cofactor">
    <cofactor evidence="1">
        <name>Mg(2+)</name>
        <dbReference type="ChEBI" id="CHEBI:18420"/>
    </cofactor>
</comment>
<keyword evidence="4" id="KW-0378">Hydrolase</keyword>
<name>A0ABZ0HYV1_9GAMM</name>
<dbReference type="Gene3D" id="3.60.10.10">
    <property type="entry name" value="Endonuclease/exonuclease/phosphatase"/>
    <property type="match status" value="1"/>
</dbReference>
<dbReference type="PANTHER" id="PTHR43250:SF2">
    <property type="entry name" value="EXODEOXYRIBONUCLEASE III"/>
    <property type="match status" value="1"/>
</dbReference>
<dbReference type="EMBL" id="CP136864">
    <property type="protein sequence ID" value="WOJ92407.1"/>
    <property type="molecule type" value="Genomic_DNA"/>
</dbReference>
<reference evidence="7 8" key="1">
    <citation type="submission" date="2023-10" db="EMBL/GenBank/DDBJ databases">
        <title>Two novel species belonging to the OM43/NOR5 clade.</title>
        <authorList>
            <person name="Park M."/>
        </authorList>
    </citation>
    <scope>NUCLEOTIDE SEQUENCE [LARGE SCALE GENOMIC DNA]</scope>
    <source>
        <strain evidence="7 8">IMCC43200</strain>
    </source>
</reference>